<dbReference type="PANTHER" id="PTHR10889">
    <property type="entry name" value="DEOXYRIBOSE-PHOSPHATE ALDOLASE"/>
    <property type="match status" value="1"/>
</dbReference>
<evidence type="ECO:0000313" key="8">
    <source>
        <dbReference type="EMBL" id="OYD14720.1"/>
    </source>
</evidence>
<dbReference type="HAMAP" id="MF_00114">
    <property type="entry name" value="DeoC_type1"/>
    <property type="match status" value="1"/>
</dbReference>
<dbReference type="AlphaFoldDB" id="A0A235BQF7"/>
<dbReference type="Proteomes" id="UP000215215">
    <property type="component" value="Unassembled WGS sequence"/>
</dbReference>
<dbReference type="UniPathway" id="UPA00002">
    <property type="reaction ID" value="UER00468"/>
</dbReference>
<organism evidence="8 9">
    <name type="scientific">candidate division WOR-3 bacterium JGI_Cruoil_03_44_89</name>
    <dbReference type="NCBI Taxonomy" id="1973748"/>
    <lineage>
        <taxon>Bacteria</taxon>
        <taxon>Bacteria division WOR-3</taxon>
    </lineage>
</organism>
<comment type="subcellular location">
    <subcellularLocation>
        <location evidence="7">Cytoplasm</location>
    </subcellularLocation>
</comment>
<dbReference type="EMBL" id="NOZQ01000163">
    <property type="protein sequence ID" value="OYD14720.1"/>
    <property type="molecule type" value="Genomic_DNA"/>
</dbReference>
<feature type="active site" description="Proton donor/acceptor" evidence="7">
    <location>
        <position position="181"/>
    </location>
</feature>
<keyword evidence="4 7" id="KW-0704">Schiff base</keyword>
<gene>
    <name evidence="7 8" type="primary">deoC</name>
    <name evidence="8" type="ORF">CH333_07385</name>
</gene>
<dbReference type="EC" id="4.1.2.4" evidence="7"/>
<reference evidence="8 9" key="1">
    <citation type="submission" date="2017-07" db="EMBL/GenBank/DDBJ databases">
        <title>Recovery of genomes from metagenomes via a dereplication, aggregation, and scoring strategy.</title>
        <authorList>
            <person name="Sieber C.M."/>
            <person name="Probst A.J."/>
            <person name="Sharrar A."/>
            <person name="Thomas B.C."/>
            <person name="Hess M."/>
            <person name="Tringe S.G."/>
            <person name="Banfield J.F."/>
        </authorList>
    </citation>
    <scope>NUCLEOTIDE SEQUENCE [LARGE SCALE GENOMIC DNA]</scope>
    <source>
        <strain evidence="8">JGI_Cruoil_03_44_89</strain>
    </source>
</reference>
<dbReference type="FunFam" id="3.20.20.70:FF:000044">
    <property type="entry name" value="Deoxyribose-phosphate aldolase"/>
    <property type="match status" value="1"/>
</dbReference>
<dbReference type="GO" id="GO:0004139">
    <property type="term" value="F:deoxyribose-phosphate aldolase activity"/>
    <property type="evidence" value="ECO:0007669"/>
    <property type="project" value="UniProtKB-UniRule"/>
</dbReference>
<dbReference type="InterPro" id="IPR002915">
    <property type="entry name" value="DeoC/FbaB/LacD_aldolase"/>
</dbReference>
<comment type="caution">
    <text evidence="8">The sequence shown here is derived from an EMBL/GenBank/DDBJ whole genome shotgun (WGS) entry which is preliminary data.</text>
</comment>
<dbReference type="Pfam" id="PF01791">
    <property type="entry name" value="DeoC"/>
    <property type="match status" value="1"/>
</dbReference>
<feature type="active site" description="Schiff-base intermediate with acetaldehyde" evidence="7">
    <location>
        <position position="152"/>
    </location>
</feature>
<dbReference type="GO" id="GO:0005737">
    <property type="term" value="C:cytoplasm"/>
    <property type="evidence" value="ECO:0007669"/>
    <property type="project" value="UniProtKB-SubCell"/>
</dbReference>
<dbReference type="InterPro" id="IPR011343">
    <property type="entry name" value="DeoC"/>
</dbReference>
<dbReference type="InterPro" id="IPR028581">
    <property type="entry name" value="DeoC_typeI"/>
</dbReference>
<evidence type="ECO:0000256" key="1">
    <source>
        <dbReference type="ARBA" id="ARBA00010936"/>
    </source>
</evidence>
<evidence type="ECO:0000256" key="7">
    <source>
        <dbReference type="HAMAP-Rule" id="MF_00114"/>
    </source>
</evidence>
<dbReference type="PIRSF" id="PIRSF001357">
    <property type="entry name" value="DeoC"/>
    <property type="match status" value="1"/>
</dbReference>
<comment type="catalytic activity">
    <reaction evidence="5 7">
        <text>2-deoxy-D-ribose 5-phosphate = D-glyceraldehyde 3-phosphate + acetaldehyde</text>
        <dbReference type="Rhea" id="RHEA:12821"/>
        <dbReference type="ChEBI" id="CHEBI:15343"/>
        <dbReference type="ChEBI" id="CHEBI:59776"/>
        <dbReference type="ChEBI" id="CHEBI:62877"/>
        <dbReference type="EC" id="4.1.2.4"/>
    </reaction>
</comment>
<dbReference type="SUPFAM" id="SSF51569">
    <property type="entry name" value="Aldolase"/>
    <property type="match status" value="1"/>
</dbReference>
<proteinExistence type="inferred from homology"/>
<comment type="function">
    <text evidence="6 7">Catalyzes a reversible aldol reaction between acetaldehyde and D-glyceraldehyde 3-phosphate to generate 2-deoxy-D-ribose 5-phosphate.</text>
</comment>
<dbReference type="Gene3D" id="3.20.20.70">
    <property type="entry name" value="Aldolase class I"/>
    <property type="match status" value="1"/>
</dbReference>
<dbReference type="GO" id="GO:0016052">
    <property type="term" value="P:carbohydrate catabolic process"/>
    <property type="evidence" value="ECO:0007669"/>
    <property type="project" value="TreeGrafter"/>
</dbReference>
<dbReference type="PANTHER" id="PTHR10889:SF1">
    <property type="entry name" value="DEOXYRIBOSE-PHOSPHATE ALDOLASE"/>
    <property type="match status" value="1"/>
</dbReference>
<keyword evidence="3 7" id="KW-0456">Lyase</keyword>
<evidence type="ECO:0000256" key="3">
    <source>
        <dbReference type="ARBA" id="ARBA00023239"/>
    </source>
</evidence>
<dbReference type="InterPro" id="IPR013785">
    <property type="entry name" value="Aldolase_TIM"/>
</dbReference>
<dbReference type="GO" id="GO:0006018">
    <property type="term" value="P:2-deoxyribose 1-phosphate catabolic process"/>
    <property type="evidence" value="ECO:0007669"/>
    <property type="project" value="UniProtKB-UniRule"/>
</dbReference>
<evidence type="ECO:0000256" key="5">
    <source>
        <dbReference type="ARBA" id="ARBA00048791"/>
    </source>
</evidence>
<feature type="active site" description="Proton donor/acceptor" evidence="7">
    <location>
        <position position="91"/>
    </location>
</feature>
<evidence type="ECO:0000256" key="2">
    <source>
        <dbReference type="ARBA" id="ARBA00022490"/>
    </source>
</evidence>
<evidence type="ECO:0000256" key="6">
    <source>
        <dbReference type="ARBA" id="ARBA00056337"/>
    </source>
</evidence>
<protein>
    <recommendedName>
        <fullName evidence="7">Deoxyribose-phosphate aldolase</fullName>
        <shortName evidence="7">DERA</shortName>
        <ecNumber evidence="7">4.1.2.4</ecNumber>
    </recommendedName>
    <alternativeName>
        <fullName evidence="7">2-deoxy-D-ribose 5-phosphate aldolase</fullName>
    </alternativeName>
    <alternativeName>
        <fullName evidence="7">Phosphodeoxyriboaldolase</fullName>
        <shortName evidence="7">Deoxyriboaldolase</shortName>
    </alternativeName>
</protein>
<evidence type="ECO:0000256" key="4">
    <source>
        <dbReference type="ARBA" id="ARBA00023270"/>
    </source>
</evidence>
<keyword evidence="2 7" id="KW-0963">Cytoplasm</keyword>
<accession>A0A235BQF7</accession>
<name>A0A235BQF7_UNCW3</name>
<comment type="pathway">
    <text evidence="7">Carbohydrate degradation; 2-deoxy-D-ribose 1-phosphate degradation; D-glyceraldehyde 3-phosphate and acetaldehyde from 2-deoxy-alpha-D-ribose 1-phosphate: step 2/2.</text>
</comment>
<dbReference type="NCBIfam" id="TIGR00126">
    <property type="entry name" value="deoC"/>
    <property type="match status" value="1"/>
</dbReference>
<dbReference type="GO" id="GO:0009264">
    <property type="term" value="P:deoxyribonucleotide catabolic process"/>
    <property type="evidence" value="ECO:0007669"/>
    <property type="project" value="UniProtKB-UniRule"/>
</dbReference>
<comment type="similarity">
    <text evidence="1 7">Belongs to the DeoC/FbaB aldolase family. DeoC type 1 subfamily.</text>
</comment>
<evidence type="ECO:0000313" key="9">
    <source>
        <dbReference type="Proteomes" id="UP000215215"/>
    </source>
</evidence>
<dbReference type="CDD" id="cd00959">
    <property type="entry name" value="DeoC"/>
    <property type="match status" value="1"/>
</dbReference>
<sequence>MWMDIASFIDHTLLRPDATEADIVRLCGESKRYHFASCCVNPCWVPLVNKLLIGSGVKTCSVVGFPLGSSHITVKSFEANKCVEDGAEEIDMVMNIGALKSGNTDLVMDEIKEIVKRTGATVKVIIETCLLSTGEKIEAAKIVMEAGAHFVKTSTGFSKHGATIEDVKLLKTVVGERIGIKASGGIRTYKQAADMIEAGATRIGTSSGLAIVSGANN</sequence>
<dbReference type="SMART" id="SM01133">
    <property type="entry name" value="DeoC"/>
    <property type="match status" value="1"/>
</dbReference>